<dbReference type="AlphaFoldDB" id="A0A813I1L0"/>
<proteinExistence type="inferred from homology"/>
<comment type="caution">
    <text evidence="6">The sequence shown here is derived from an EMBL/GenBank/DDBJ whole genome shotgun (WGS) entry which is preliminary data.</text>
</comment>
<evidence type="ECO:0000256" key="2">
    <source>
        <dbReference type="ARBA" id="ARBA00007083"/>
    </source>
</evidence>
<keyword evidence="4" id="KW-0963">Cytoplasm</keyword>
<evidence type="ECO:0000256" key="3">
    <source>
        <dbReference type="ARBA" id="ARBA00020502"/>
    </source>
</evidence>
<dbReference type="EMBL" id="CAJNNV010033453">
    <property type="protein sequence ID" value="CAE8643874.1"/>
    <property type="molecule type" value="Genomic_DNA"/>
</dbReference>
<evidence type="ECO:0000256" key="1">
    <source>
        <dbReference type="ARBA" id="ARBA00004496"/>
    </source>
</evidence>
<dbReference type="PANTHER" id="PTHR13463:SF3">
    <property type="entry name" value="PROTEIN C10"/>
    <property type="match status" value="1"/>
</dbReference>
<accession>A0A813I1L0</accession>
<protein>
    <recommendedName>
        <fullName evidence="3">Protein C10</fullName>
    </recommendedName>
</protein>
<dbReference type="PANTHER" id="PTHR13463">
    <property type="entry name" value="PROTEIN C10"/>
    <property type="match status" value="1"/>
</dbReference>
<comment type="subcellular location">
    <subcellularLocation>
        <location evidence="1">Cytoplasm</location>
    </subcellularLocation>
</comment>
<dbReference type="OrthoDB" id="479165at2759"/>
<evidence type="ECO:0000313" key="6">
    <source>
        <dbReference type="EMBL" id="CAE8643874.1"/>
    </source>
</evidence>
<evidence type="ECO:0000256" key="5">
    <source>
        <dbReference type="SAM" id="MobiDB-lite"/>
    </source>
</evidence>
<evidence type="ECO:0000256" key="4">
    <source>
        <dbReference type="ARBA" id="ARBA00022490"/>
    </source>
</evidence>
<organism evidence="6 7">
    <name type="scientific">Polarella glacialis</name>
    <name type="common">Dinoflagellate</name>
    <dbReference type="NCBI Taxonomy" id="89957"/>
    <lineage>
        <taxon>Eukaryota</taxon>
        <taxon>Sar</taxon>
        <taxon>Alveolata</taxon>
        <taxon>Dinophyceae</taxon>
        <taxon>Suessiales</taxon>
        <taxon>Suessiaceae</taxon>
        <taxon>Polarella</taxon>
    </lineage>
</organism>
<evidence type="ECO:0000313" key="7">
    <source>
        <dbReference type="Proteomes" id="UP000654075"/>
    </source>
</evidence>
<keyword evidence="7" id="KW-1185">Reference proteome</keyword>
<reference evidence="6" key="1">
    <citation type="submission" date="2021-02" db="EMBL/GenBank/DDBJ databases">
        <authorList>
            <person name="Dougan E. K."/>
            <person name="Rhodes N."/>
            <person name="Thang M."/>
            <person name="Chan C."/>
        </authorList>
    </citation>
    <scope>NUCLEOTIDE SEQUENCE</scope>
</reference>
<sequence>MEAFPSGSPPWAGLPKLTPARARAMLADLLLGFSSKSFQRKLDVLVSAQISIGLQDLFHVPGRKELALTVQREVLPRYGFDGSESGVAQMVKVMQPLLAVDSRLADQSEAIKQKLKLSSKAGSESDSSEDEMPNAHKRLKREKAVALQNTLLAEYSGPEFQMKLRTLIRKGPENRDELKRLVRDIQMAVLPRYGFPASDTGINAMKEAFEEWHWDNEVRNLSRAIEEQLTVCMNDAIAERTGISSSTANCKELQTPPTSAAHSSASSASAQHQERERSDSWKPEVAVAGEDQSRIISKAETVQLLRELLVGFSSTTFQWKMSLLKKGIPGEGFCLDGSEELALSVQREVLPRYGFKGTRRGVVAMICECSRYARDQEVIDLHNAINEQLGMDLAARQRFWKRLGNATSRA</sequence>
<dbReference type="GO" id="GO:0009791">
    <property type="term" value="P:post-embryonic development"/>
    <property type="evidence" value="ECO:0007669"/>
    <property type="project" value="TreeGrafter"/>
</dbReference>
<dbReference type="GO" id="GO:0005737">
    <property type="term" value="C:cytoplasm"/>
    <property type="evidence" value="ECO:0007669"/>
    <property type="project" value="UniProtKB-SubCell"/>
</dbReference>
<feature type="compositionally biased region" description="Basic and acidic residues" evidence="5">
    <location>
        <begin position="272"/>
        <end position="282"/>
    </location>
</feature>
<comment type="similarity">
    <text evidence="2">Belongs to the UPF0456 family.</text>
</comment>
<feature type="region of interest" description="Disordered" evidence="5">
    <location>
        <begin position="248"/>
        <end position="284"/>
    </location>
</feature>
<gene>
    <name evidence="6" type="ORF">PGLA1383_LOCUS58164</name>
</gene>
<dbReference type="InterPro" id="IPR026317">
    <property type="entry name" value="P_C10"/>
</dbReference>
<feature type="compositionally biased region" description="Low complexity" evidence="5">
    <location>
        <begin position="259"/>
        <end position="271"/>
    </location>
</feature>
<name>A0A813I1L0_POLGL</name>
<dbReference type="Proteomes" id="UP000654075">
    <property type="component" value="Unassembled WGS sequence"/>
</dbReference>
<feature type="region of interest" description="Disordered" evidence="5">
    <location>
        <begin position="115"/>
        <end position="136"/>
    </location>
</feature>